<dbReference type="Proteomes" id="UP000823858">
    <property type="component" value="Unassembled WGS sequence"/>
</dbReference>
<evidence type="ECO:0000313" key="2">
    <source>
        <dbReference type="Proteomes" id="UP000823858"/>
    </source>
</evidence>
<dbReference type="SUPFAM" id="SSF52733">
    <property type="entry name" value="Nicotinate mononucleotide:5,6-dimethylbenzimidazole phosphoribosyltransferase (CobT)"/>
    <property type="match status" value="1"/>
</dbReference>
<proteinExistence type="predicted"/>
<dbReference type="PANTHER" id="PTHR43463:SF1">
    <property type="entry name" value="NICOTINATE-NUCLEOTIDE--DIMETHYLBENZIMIDAZOLE PHOSPHORIBOSYLTRANSFERASE"/>
    <property type="match status" value="1"/>
</dbReference>
<organism evidence="1 2">
    <name type="scientific">Candidatus Corynebacterium faecigallinarum</name>
    <dbReference type="NCBI Taxonomy" id="2838528"/>
    <lineage>
        <taxon>Bacteria</taxon>
        <taxon>Bacillati</taxon>
        <taxon>Actinomycetota</taxon>
        <taxon>Actinomycetes</taxon>
        <taxon>Mycobacteriales</taxon>
        <taxon>Corynebacteriaceae</taxon>
        <taxon>Corynebacterium</taxon>
    </lineage>
</organism>
<gene>
    <name evidence="1" type="ORF">H9751_12000</name>
</gene>
<dbReference type="InterPro" id="IPR036087">
    <property type="entry name" value="Nict_dMeBzImd_PRibTrfase_sf"/>
</dbReference>
<reference evidence="1" key="1">
    <citation type="journal article" date="2021" name="PeerJ">
        <title>Extensive microbial diversity within the chicken gut microbiome revealed by metagenomics and culture.</title>
        <authorList>
            <person name="Gilroy R."/>
            <person name="Ravi A."/>
            <person name="Getino M."/>
            <person name="Pursley I."/>
            <person name="Horton D.L."/>
            <person name="Alikhan N.F."/>
            <person name="Baker D."/>
            <person name="Gharbi K."/>
            <person name="Hall N."/>
            <person name="Watson M."/>
            <person name="Adriaenssens E.M."/>
            <person name="Foster-Nyarko E."/>
            <person name="Jarju S."/>
            <person name="Secka A."/>
            <person name="Antonio M."/>
            <person name="Oren A."/>
            <person name="Chaudhuri R.R."/>
            <person name="La Ragione R."/>
            <person name="Hildebrand F."/>
            <person name="Pallen M.J."/>
        </authorList>
    </citation>
    <scope>NUCLEOTIDE SEQUENCE</scope>
    <source>
        <strain evidence="1">ChiHjej13B12-4958</strain>
    </source>
</reference>
<dbReference type="EC" id="2.4.2.21" evidence="1"/>
<reference evidence="1" key="2">
    <citation type="submission" date="2021-04" db="EMBL/GenBank/DDBJ databases">
        <authorList>
            <person name="Gilroy R."/>
        </authorList>
    </citation>
    <scope>NUCLEOTIDE SEQUENCE</scope>
    <source>
        <strain evidence="1">ChiHjej13B12-4958</strain>
    </source>
</reference>
<accession>A0A9D2TQX1</accession>
<evidence type="ECO:0000313" key="1">
    <source>
        <dbReference type="EMBL" id="HJC86233.1"/>
    </source>
</evidence>
<dbReference type="EMBL" id="DWVP01000024">
    <property type="protein sequence ID" value="HJC86233.1"/>
    <property type="molecule type" value="Genomic_DNA"/>
</dbReference>
<protein>
    <submittedName>
        <fullName evidence="1">Nicotinate-nucleotide--dimethylbenzimidazole phosphoribosyltransferase</fullName>
        <ecNumber evidence="1">2.4.2.21</ecNumber>
    </submittedName>
</protein>
<sequence length="280" mass="28628">MTVLARLRDWVTTTGCVTALVPDEMGSGARPTLVAVTQDGSPAAESLAAGGSVLNDLATISGADLEVVTAATAGLTAEEVLALIAQGQAQADAHADAATPLLLVGMPGADADAAAAAAAVIGTRCNVEPVNLLRADDPDWQRRVILVRDLMFTTRRLRRGPATASSSREILRMIGTAELAVVVGLLSQAAERRTPVILDGPATLAAALLAEALRPGSADWWLAPHIPDEPSAPAALRRLSLSPIHDADLGLPGTGCGAGLAVLPMVRTAAVVADRDRTAE</sequence>
<dbReference type="Pfam" id="PF02277">
    <property type="entry name" value="DBI_PRT"/>
    <property type="match status" value="1"/>
</dbReference>
<name>A0A9D2TQX1_9CORY</name>
<dbReference type="InterPro" id="IPR003200">
    <property type="entry name" value="Nict_dMeBzImd_PRibTrfase"/>
</dbReference>
<comment type="caution">
    <text evidence="1">The sequence shown here is derived from an EMBL/GenBank/DDBJ whole genome shotgun (WGS) entry which is preliminary data.</text>
</comment>
<dbReference type="Gene3D" id="3.40.50.10210">
    <property type="match status" value="1"/>
</dbReference>
<keyword evidence="1" id="KW-0328">Glycosyltransferase</keyword>
<dbReference type="GO" id="GO:0008939">
    <property type="term" value="F:nicotinate-nucleotide-dimethylbenzimidazole phosphoribosyltransferase activity"/>
    <property type="evidence" value="ECO:0007669"/>
    <property type="project" value="UniProtKB-EC"/>
</dbReference>
<keyword evidence="1" id="KW-0808">Transferase</keyword>
<dbReference type="PANTHER" id="PTHR43463">
    <property type="entry name" value="NICOTINATE-NUCLEOTIDE--DIMETHYLBENZIMIDAZOLE PHOSPHORIBOSYLTRANSFERASE"/>
    <property type="match status" value="1"/>
</dbReference>
<dbReference type="AlphaFoldDB" id="A0A9D2TQX1"/>